<evidence type="ECO:0000313" key="2">
    <source>
        <dbReference type="Proteomes" id="UP000827872"/>
    </source>
</evidence>
<keyword evidence="2" id="KW-1185">Reference proteome</keyword>
<sequence length="810" mass="91323">MSENSSDSDSSSCGWTVIHHEGSDVEGLASENEGPSGPTEPGSEEPVTLLPEEQQGEPAAVQAEFGQNNNASSAVDPSGSSSLEIPPPAAGGEREKLPEEGSCMGAVSDDSDIVTLETPKIEEIGSPGDVSLGEEEEEEEEEIPISGDFHMGCSSSSQYTFCQPEAAFPPHPSGEESSSDETSNGSGPTLRRRRAKKRPASGSESEDAPPLEQDTELAQEQPRKQPFGRGLNQCVILALVIAVSMGFGHFYGTIQIQKRQLMVEKTHEDELNDVKGHLLQCQQGLGGECQSLKEGLATCLLSTEKEKESFESQTWSLASENQHLRASLEREEEALAVLQEELRKLREQIRRLENLRGAGPDDPVAMENQKLKAHLQEETHRRQSFVQQKKALFTEAQMLRRELDKERQLTEALREELEKLSSQQASPAAAAAAGPRGGPHRESEDIDALRGRLEELEKKLSFEQQRSDLWEKLYVEVKDDAEKREQAEKPVKTDGKGAAAGKGRKKAKAGFFGSVKETFDAMKNSTKEFVRHHKEKIKQAKEAVKENLRKFSDSVKSTFRHFKDSTKNVFEERDKRRHEGQRSKAGKKGKADPHQPYRAPGSQRESQEGRGARESRGPREAAFSAHSQKPRPILKGCSGIFDCAHQEFAGLFNRVLDPIRADEFNQLMHKYLQQEVENFHHWRELDGFLSQFFHNGVFIHDQMLFTDFISDIKDYLEDMEEYQRGREGVFEDVDTFIYAYYFRQDHPPQQGPSQPWKRAPFTQQERPSPKHPQRHRREREGKWHRQGRTNGRHVANVEIEWGQLPLDPKY</sequence>
<accession>A0ACB8E580</accession>
<gene>
    <name evidence="1" type="ORF">K3G42_003582</name>
</gene>
<organism evidence="1 2">
    <name type="scientific">Sphaerodactylus townsendi</name>
    <dbReference type="NCBI Taxonomy" id="933632"/>
    <lineage>
        <taxon>Eukaryota</taxon>
        <taxon>Metazoa</taxon>
        <taxon>Chordata</taxon>
        <taxon>Craniata</taxon>
        <taxon>Vertebrata</taxon>
        <taxon>Euteleostomi</taxon>
        <taxon>Lepidosauria</taxon>
        <taxon>Squamata</taxon>
        <taxon>Bifurcata</taxon>
        <taxon>Gekkota</taxon>
        <taxon>Sphaerodactylidae</taxon>
        <taxon>Sphaerodactylus</taxon>
    </lineage>
</organism>
<dbReference type="Proteomes" id="UP000827872">
    <property type="component" value="Linkage Group LG17"/>
</dbReference>
<protein>
    <submittedName>
        <fullName evidence="1">Uncharacterized protein</fullName>
    </submittedName>
</protein>
<reference evidence="1" key="1">
    <citation type="submission" date="2021-08" db="EMBL/GenBank/DDBJ databases">
        <title>The first chromosome-level gecko genome reveals the dynamic sex chromosomes of Neotropical dwarf geckos (Sphaerodactylidae: Sphaerodactylus).</title>
        <authorList>
            <person name="Pinto B.J."/>
            <person name="Keating S.E."/>
            <person name="Gamble T."/>
        </authorList>
    </citation>
    <scope>NUCLEOTIDE SEQUENCE</scope>
    <source>
        <strain evidence="1">TG3544</strain>
    </source>
</reference>
<comment type="caution">
    <text evidence="1">The sequence shown here is derived from an EMBL/GenBank/DDBJ whole genome shotgun (WGS) entry which is preliminary data.</text>
</comment>
<name>A0ACB8E580_9SAUR</name>
<evidence type="ECO:0000313" key="1">
    <source>
        <dbReference type="EMBL" id="KAH7987335.1"/>
    </source>
</evidence>
<proteinExistence type="predicted"/>
<dbReference type="EMBL" id="CM037630">
    <property type="protein sequence ID" value="KAH7987335.1"/>
    <property type="molecule type" value="Genomic_DNA"/>
</dbReference>